<sequence length="240" mass="26344">MTSPVAEAPQLVVVDAAEEVWRVGFKPEPWAWSGWEWAGADGRFHGRWDDRQGNFRTIYAGSTLLACLLEVLAGFRPDPTLALELDDIVEDDEDGAVYPTARAGEISYSWLEPRSAASATLTGRFCAVTAAESIAALRPQFVALAHMLNLHDFDAAALKDGRPRALTQSVATYLHASTELDGVTFASRHGDDLALWAIFERAEDPAISRTLDAIEHHALSPEHSDVQEALRILGLRWSTH</sequence>
<proteinExistence type="predicted"/>
<organism evidence="1 2">
    <name type="scientific">Janibacter indicus</name>
    <dbReference type="NCBI Taxonomy" id="857417"/>
    <lineage>
        <taxon>Bacteria</taxon>
        <taxon>Bacillati</taxon>
        <taxon>Actinomycetota</taxon>
        <taxon>Actinomycetes</taxon>
        <taxon>Micrococcales</taxon>
        <taxon>Intrasporangiaceae</taxon>
        <taxon>Janibacter</taxon>
    </lineage>
</organism>
<gene>
    <name evidence="1" type="ORF">SAMN06296429_110116</name>
</gene>
<evidence type="ECO:0000313" key="2">
    <source>
        <dbReference type="Proteomes" id="UP000192634"/>
    </source>
</evidence>
<name>A0A1W2C809_9MICO</name>
<protein>
    <submittedName>
        <fullName evidence="1">RES domain-containing protein</fullName>
    </submittedName>
</protein>
<reference evidence="1 2" key="1">
    <citation type="submission" date="2017-04" db="EMBL/GenBank/DDBJ databases">
        <authorList>
            <person name="Afonso C.L."/>
            <person name="Miller P.J."/>
            <person name="Scott M.A."/>
            <person name="Spackman E."/>
            <person name="Goraichik I."/>
            <person name="Dimitrov K.M."/>
            <person name="Suarez D.L."/>
            <person name="Swayne D.E."/>
        </authorList>
    </citation>
    <scope>NUCLEOTIDE SEQUENCE [LARGE SCALE GENOMIC DNA]</scope>
    <source>
        <strain evidence="1 2">CGMCC 1.12511</strain>
    </source>
</reference>
<accession>A0A1W2C809</accession>
<dbReference type="AlphaFoldDB" id="A0A1W2C809"/>
<dbReference type="Proteomes" id="UP000192634">
    <property type="component" value="Unassembled WGS sequence"/>
</dbReference>
<dbReference type="EMBL" id="FWXN01000010">
    <property type="protein sequence ID" value="SMC81280.1"/>
    <property type="molecule type" value="Genomic_DNA"/>
</dbReference>
<evidence type="ECO:0000313" key="1">
    <source>
        <dbReference type="EMBL" id="SMC81280.1"/>
    </source>
</evidence>